<dbReference type="OrthoDB" id="7067800at2"/>
<dbReference type="InterPro" id="IPR007325">
    <property type="entry name" value="KFase/CYL"/>
</dbReference>
<protein>
    <submittedName>
        <fullName evidence="1">Cyclase</fullName>
    </submittedName>
</protein>
<comment type="caution">
    <text evidence="1">The sequence shown here is derived from an EMBL/GenBank/DDBJ whole genome shotgun (WGS) entry which is preliminary data.</text>
</comment>
<dbReference type="Proteomes" id="UP000236345">
    <property type="component" value="Unassembled WGS sequence"/>
</dbReference>
<proteinExistence type="predicted"/>
<dbReference type="Pfam" id="PF04199">
    <property type="entry name" value="Cyclase"/>
    <property type="match status" value="1"/>
</dbReference>
<sequence length="292" mass="33430">MLSRKIFITSVLRKSIVNEKKRIVDLSVDIDPDFWEPQKITRKIVNHKSGADKLGKSYLYFQSVSFLRRLWMKIVKPKKYYIDHRDFPDGMGLSLMTYSLTTHTGTHIDAPYHYGWRSDKNGLQKTVTDIPLSWCYGRGVLLDFSDGNTVIDSDNVQKKLAETGHELMSGDIVLINTGAYKKLGKREYFTDYQAVNISALAWLIERGVRVIGTDAFSFDRPFCDMIADYKRSGNKDVLWPAHFFGRDHEYLQIERLGNLEGLPNATGFKVCCFPVKLKNADAAWSRVVAIID</sequence>
<dbReference type="PANTHER" id="PTHR31118:SF12">
    <property type="entry name" value="CYCLASE-LIKE PROTEIN 2"/>
    <property type="match status" value="1"/>
</dbReference>
<dbReference type="EMBL" id="NWUO01000010">
    <property type="protein sequence ID" value="PNS11084.1"/>
    <property type="molecule type" value="Genomic_DNA"/>
</dbReference>
<organism evidence="1 2">
    <name type="scientific">Mixta theicola</name>
    <dbReference type="NCBI Taxonomy" id="1458355"/>
    <lineage>
        <taxon>Bacteria</taxon>
        <taxon>Pseudomonadati</taxon>
        <taxon>Pseudomonadota</taxon>
        <taxon>Gammaproteobacteria</taxon>
        <taxon>Enterobacterales</taxon>
        <taxon>Erwiniaceae</taxon>
        <taxon>Mixta</taxon>
    </lineage>
</organism>
<dbReference type="GO" id="GO:0004061">
    <property type="term" value="F:arylformamidase activity"/>
    <property type="evidence" value="ECO:0007669"/>
    <property type="project" value="InterPro"/>
</dbReference>
<reference evidence="2" key="1">
    <citation type="submission" date="2017-09" db="EMBL/GenBank/DDBJ databases">
        <authorList>
            <person name="Palmer M."/>
            <person name="Steenkamp E.T."/>
            <person name="Coetzee M.P."/>
            <person name="Avontuur J.R."/>
            <person name="Van Zyl E."/>
            <person name="Chan W.-Y."/>
            <person name="Blom J."/>
            <person name="Venter S.N."/>
        </authorList>
    </citation>
    <scope>NUCLEOTIDE SEQUENCE [LARGE SCALE GENOMIC DNA]</scope>
    <source>
        <strain evidence="2">QC88-366</strain>
    </source>
</reference>
<evidence type="ECO:0000313" key="1">
    <source>
        <dbReference type="EMBL" id="PNS11084.1"/>
    </source>
</evidence>
<dbReference type="Gene3D" id="3.50.30.50">
    <property type="entry name" value="Putative cyclase"/>
    <property type="match status" value="1"/>
</dbReference>
<dbReference type="PANTHER" id="PTHR31118">
    <property type="entry name" value="CYCLASE-LIKE PROTEIN 2"/>
    <property type="match status" value="1"/>
</dbReference>
<dbReference type="GO" id="GO:0019441">
    <property type="term" value="P:L-tryptophan catabolic process to kynurenine"/>
    <property type="evidence" value="ECO:0007669"/>
    <property type="project" value="InterPro"/>
</dbReference>
<gene>
    <name evidence="1" type="ORF">COO59_14240</name>
</gene>
<accession>A0A2K1Q7S3</accession>
<dbReference type="AlphaFoldDB" id="A0A2K1Q7S3"/>
<evidence type="ECO:0000313" key="2">
    <source>
        <dbReference type="Proteomes" id="UP000236345"/>
    </source>
</evidence>
<keyword evidence="2" id="KW-1185">Reference proteome</keyword>
<dbReference type="SUPFAM" id="SSF102198">
    <property type="entry name" value="Putative cyclase"/>
    <property type="match status" value="1"/>
</dbReference>
<dbReference type="InterPro" id="IPR037175">
    <property type="entry name" value="KFase_sf"/>
</dbReference>
<name>A0A2K1Q7S3_9GAMM</name>